<comment type="caution">
    <text evidence="1">The sequence shown here is derived from an EMBL/GenBank/DDBJ whole genome shotgun (WGS) entry which is preliminary data.</text>
</comment>
<sequence>MACMDFSFDSRIRKKYVPLINQQRYLRHVKRIAARNLFIPEQLLREKLKSSLNDNDDNDIVDDDIFVQMNENDDETQLYSRLNISFYYTIHHPILQQCHHHSSELKFSDCDCGRLLYRSEFLMNNNPSWKGFDGSSLCSPSIAQFIVRVYFVRLDRIPLSVRNHLKMRDHDYQCQEKFEMDAEIGTLFLEWNVNLTGLLYIGEEFPKDRRLTRNSIIFGFVEGFYTS</sequence>
<dbReference type="Proteomes" id="UP000194236">
    <property type="component" value="Unassembled WGS sequence"/>
</dbReference>
<gene>
    <name evidence="1" type="ORF">BLA29_004603</name>
</gene>
<proteinExistence type="predicted"/>
<keyword evidence="2" id="KW-1185">Reference proteome</keyword>
<dbReference type="AlphaFoldDB" id="A0A1Y3BTA8"/>
<evidence type="ECO:0000313" key="2">
    <source>
        <dbReference type="Proteomes" id="UP000194236"/>
    </source>
</evidence>
<organism evidence="1 2">
    <name type="scientific">Euroglyphus maynei</name>
    <name type="common">Mayne's house dust mite</name>
    <dbReference type="NCBI Taxonomy" id="6958"/>
    <lineage>
        <taxon>Eukaryota</taxon>
        <taxon>Metazoa</taxon>
        <taxon>Ecdysozoa</taxon>
        <taxon>Arthropoda</taxon>
        <taxon>Chelicerata</taxon>
        <taxon>Arachnida</taxon>
        <taxon>Acari</taxon>
        <taxon>Acariformes</taxon>
        <taxon>Sarcoptiformes</taxon>
        <taxon>Astigmata</taxon>
        <taxon>Psoroptidia</taxon>
        <taxon>Analgoidea</taxon>
        <taxon>Pyroglyphidae</taxon>
        <taxon>Pyroglyphinae</taxon>
        <taxon>Euroglyphus</taxon>
    </lineage>
</organism>
<evidence type="ECO:0000313" key="1">
    <source>
        <dbReference type="EMBL" id="OTF83208.1"/>
    </source>
</evidence>
<feature type="non-terminal residue" evidence="1">
    <location>
        <position position="227"/>
    </location>
</feature>
<accession>A0A1Y3BTA8</accession>
<dbReference type="OrthoDB" id="72772at2759"/>
<protein>
    <submittedName>
        <fullName evidence="1">Uncharacterized protein</fullName>
    </submittedName>
</protein>
<reference evidence="1 2" key="1">
    <citation type="submission" date="2017-03" db="EMBL/GenBank/DDBJ databases">
        <title>Genome Survey of Euroglyphus maynei.</title>
        <authorList>
            <person name="Arlian L.G."/>
            <person name="Morgan M.S."/>
            <person name="Rider S.D."/>
        </authorList>
    </citation>
    <scope>NUCLEOTIDE SEQUENCE [LARGE SCALE GENOMIC DNA]</scope>
    <source>
        <strain evidence="1">Arlian Lab</strain>
        <tissue evidence="1">Whole body</tissue>
    </source>
</reference>
<dbReference type="EMBL" id="MUJZ01004622">
    <property type="protein sequence ID" value="OTF83208.1"/>
    <property type="molecule type" value="Genomic_DNA"/>
</dbReference>
<name>A0A1Y3BTA8_EURMA</name>